<gene>
    <name evidence="1" type="ORF">C8A05DRAFT_20145</name>
</gene>
<evidence type="ECO:0000313" key="1">
    <source>
        <dbReference type="EMBL" id="KAK3897003.1"/>
    </source>
</evidence>
<keyword evidence="2" id="KW-1185">Reference proteome</keyword>
<reference evidence="1" key="1">
    <citation type="journal article" date="2023" name="Mol. Phylogenet. Evol.">
        <title>Genome-scale phylogeny and comparative genomics of the fungal order Sordariales.</title>
        <authorList>
            <person name="Hensen N."/>
            <person name="Bonometti L."/>
            <person name="Westerberg I."/>
            <person name="Brannstrom I.O."/>
            <person name="Guillou S."/>
            <person name="Cros-Aarteil S."/>
            <person name="Calhoun S."/>
            <person name="Haridas S."/>
            <person name="Kuo A."/>
            <person name="Mondo S."/>
            <person name="Pangilinan J."/>
            <person name="Riley R."/>
            <person name="LaButti K."/>
            <person name="Andreopoulos B."/>
            <person name="Lipzen A."/>
            <person name="Chen C."/>
            <person name="Yan M."/>
            <person name="Daum C."/>
            <person name="Ng V."/>
            <person name="Clum A."/>
            <person name="Steindorff A."/>
            <person name="Ohm R.A."/>
            <person name="Martin F."/>
            <person name="Silar P."/>
            <person name="Natvig D.O."/>
            <person name="Lalanne C."/>
            <person name="Gautier V."/>
            <person name="Ament-Velasquez S.L."/>
            <person name="Kruys A."/>
            <person name="Hutchinson M.I."/>
            <person name="Powell A.J."/>
            <person name="Barry K."/>
            <person name="Miller A.N."/>
            <person name="Grigoriev I.V."/>
            <person name="Debuchy R."/>
            <person name="Gladieux P."/>
            <person name="Hiltunen Thoren M."/>
            <person name="Johannesson H."/>
        </authorList>
    </citation>
    <scope>NUCLEOTIDE SEQUENCE</scope>
    <source>
        <strain evidence="1">CBS 103.79</strain>
    </source>
</reference>
<dbReference type="Proteomes" id="UP001303889">
    <property type="component" value="Unassembled WGS sequence"/>
</dbReference>
<dbReference type="AlphaFoldDB" id="A0AAN6RNW4"/>
<evidence type="ECO:0008006" key="3">
    <source>
        <dbReference type="Google" id="ProtNLM"/>
    </source>
</evidence>
<proteinExistence type="predicted"/>
<reference evidence="1" key="2">
    <citation type="submission" date="2023-05" db="EMBL/GenBank/DDBJ databases">
        <authorList>
            <consortium name="Lawrence Berkeley National Laboratory"/>
            <person name="Steindorff A."/>
            <person name="Hensen N."/>
            <person name="Bonometti L."/>
            <person name="Westerberg I."/>
            <person name="Brannstrom I.O."/>
            <person name="Guillou S."/>
            <person name="Cros-Aarteil S."/>
            <person name="Calhoun S."/>
            <person name="Haridas S."/>
            <person name="Kuo A."/>
            <person name="Mondo S."/>
            <person name="Pangilinan J."/>
            <person name="Riley R."/>
            <person name="Labutti K."/>
            <person name="Andreopoulos B."/>
            <person name="Lipzen A."/>
            <person name="Chen C."/>
            <person name="Yanf M."/>
            <person name="Daum C."/>
            <person name="Ng V."/>
            <person name="Clum A."/>
            <person name="Ohm R."/>
            <person name="Martin F."/>
            <person name="Silar P."/>
            <person name="Natvig D."/>
            <person name="Lalanne C."/>
            <person name="Gautier V."/>
            <person name="Ament-Velasquez S.L."/>
            <person name="Kruys A."/>
            <person name="Hutchinson M.I."/>
            <person name="Powell A.J."/>
            <person name="Barry K."/>
            <person name="Miller A.N."/>
            <person name="Grigoriev I.V."/>
            <person name="Debuchy R."/>
            <person name="Gladieux P."/>
            <person name="Thoren M.H."/>
            <person name="Johannesson H."/>
        </authorList>
    </citation>
    <scope>NUCLEOTIDE SEQUENCE</scope>
    <source>
        <strain evidence="1">CBS 103.79</strain>
    </source>
</reference>
<sequence length="138" mass="15579">MARPGLILVYSRPTSPDFTPADLAAWYDAKHIPDILNTGGIHTVSRYGLASSSDSAHEQPYVQFLTVYRLKGMDWLHAETCGFWKLPLVVNDKHGNQRSIFDLAEFETRFWHIISENASEGMTNGEQPNPRCRSETLA</sequence>
<name>A0AAN6RNW4_9PEZI</name>
<organism evidence="1 2">
    <name type="scientific">Staphylotrichum tortipilum</name>
    <dbReference type="NCBI Taxonomy" id="2831512"/>
    <lineage>
        <taxon>Eukaryota</taxon>
        <taxon>Fungi</taxon>
        <taxon>Dikarya</taxon>
        <taxon>Ascomycota</taxon>
        <taxon>Pezizomycotina</taxon>
        <taxon>Sordariomycetes</taxon>
        <taxon>Sordariomycetidae</taxon>
        <taxon>Sordariales</taxon>
        <taxon>Chaetomiaceae</taxon>
        <taxon>Staphylotrichum</taxon>
    </lineage>
</organism>
<accession>A0AAN6RNW4</accession>
<protein>
    <recommendedName>
        <fullName evidence="3">EthD domain-containing protein</fullName>
    </recommendedName>
</protein>
<comment type="caution">
    <text evidence="1">The sequence shown here is derived from an EMBL/GenBank/DDBJ whole genome shotgun (WGS) entry which is preliminary data.</text>
</comment>
<evidence type="ECO:0000313" key="2">
    <source>
        <dbReference type="Proteomes" id="UP001303889"/>
    </source>
</evidence>
<dbReference type="EMBL" id="MU856309">
    <property type="protein sequence ID" value="KAK3897003.1"/>
    <property type="molecule type" value="Genomic_DNA"/>
</dbReference>